<evidence type="ECO:0000256" key="2">
    <source>
        <dbReference type="ARBA" id="ARBA00012438"/>
    </source>
</evidence>
<comment type="caution">
    <text evidence="3">The sequence shown here is derived from an EMBL/GenBank/DDBJ whole genome shotgun (WGS) entry which is preliminary data.</text>
</comment>
<reference evidence="3 4" key="1">
    <citation type="submission" date="2019-06" db="EMBL/GenBank/DDBJ databases">
        <title>Genomic Encyclopedia of Type Strains, Phase IV (KMG-V): Genome sequencing to study the core and pangenomes of soil and plant-associated prokaryotes.</title>
        <authorList>
            <person name="Whitman W."/>
        </authorList>
    </citation>
    <scope>NUCLEOTIDE SEQUENCE [LARGE SCALE GENOMIC DNA]</scope>
    <source>
        <strain evidence="3 4">BR 11622</strain>
    </source>
</reference>
<organism evidence="3 4">
    <name type="scientific">Nitrospirillum amazonense</name>
    <dbReference type="NCBI Taxonomy" id="28077"/>
    <lineage>
        <taxon>Bacteria</taxon>
        <taxon>Pseudomonadati</taxon>
        <taxon>Pseudomonadota</taxon>
        <taxon>Alphaproteobacteria</taxon>
        <taxon>Rhodospirillales</taxon>
        <taxon>Azospirillaceae</taxon>
        <taxon>Nitrospirillum</taxon>
    </lineage>
</organism>
<dbReference type="GO" id="GO:0000155">
    <property type="term" value="F:phosphorelay sensor kinase activity"/>
    <property type="evidence" value="ECO:0007669"/>
    <property type="project" value="InterPro"/>
</dbReference>
<dbReference type="EC" id="2.7.13.3" evidence="2"/>
<name>A0A560GTP4_9PROT</name>
<dbReference type="RefSeq" id="WP_145735256.1">
    <property type="nucleotide sequence ID" value="NZ_VITR01000016.1"/>
</dbReference>
<sequence length="168" mass="17093">MAPPIGQSSGNTDDAKVEGRMVPANFLHDLNNLLTAIHGYSSLLAVDLPAGGMEQDFAARILAAAEEARLLVARVPRPRPVVALRVLLVGRAMDRLAGALETLGLEITLAASAREAQAVLADGGGDWQVVAGTKAALAGLDGYGLPLAAVPAGADAVTVDALIRAARG</sequence>
<dbReference type="CDD" id="cd00082">
    <property type="entry name" value="HisKA"/>
    <property type="match status" value="1"/>
</dbReference>
<evidence type="ECO:0000313" key="4">
    <source>
        <dbReference type="Proteomes" id="UP000315751"/>
    </source>
</evidence>
<dbReference type="InterPro" id="IPR003661">
    <property type="entry name" value="HisK_dim/P_dom"/>
</dbReference>
<dbReference type="AlphaFoldDB" id="A0A560GTP4"/>
<keyword evidence="4" id="KW-1185">Reference proteome</keyword>
<protein>
    <recommendedName>
        <fullName evidence="2">histidine kinase</fullName>
        <ecNumber evidence="2">2.7.13.3</ecNumber>
    </recommendedName>
</protein>
<proteinExistence type="predicted"/>
<accession>A0A560GTP4</accession>
<evidence type="ECO:0000256" key="1">
    <source>
        <dbReference type="ARBA" id="ARBA00000085"/>
    </source>
</evidence>
<dbReference type="Proteomes" id="UP000315751">
    <property type="component" value="Unassembled WGS sequence"/>
</dbReference>
<comment type="catalytic activity">
    <reaction evidence="1">
        <text>ATP + protein L-histidine = ADP + protein N-phospho-L-histidine.</text>
        <dbReference type="EC" id="2.7.13.3"/>
    </reaction>
</comment>
<dbReference type="EMBL" id="VITR01000016">
    <property type="protein sequence ID" value="TWB36810.1"/>
    <property type="molecule type" value="Genomic_DNA"/>
</dbReference>
<gene>
    <name evidence="3" type="ORF">FBZ90_11631</name>
</gene>
<dbReference type="OrthoDB" id="7362296at2"/>
<evidence type="ECO:0000313" key="3">
    <source>
        <dbReference type="EMBL" id="TWB36810.1"/>
    </source>
</evidence>